<dbReference type="Proteomes" id="UP000284785">
    <property type="component" value="Unassembled WGS sequence"/>
</dbReference>
<name>A0A0P0FR25_BACT4</name>
<evidence type="ECO:0000313" key="16">
    <source>
        <dbReference type="EMBL" id="UYU91201.1"/>
    </source>
</evidence>
<dbReference type="SUPFAM" id="SSF55545">
    <property type="entry name" value="beta-N-acetylhexosaminidase-like domain"/>
    <property type="match status" value="1"/>
</dbReference>
<evidence type="ECO:0000256" key="2">
    <source>
        <dbReference type="ARBA" id="ARBA00006285"/>
    </source>
</evidence>
<gene>
    <name evidence="8" type="ORF">BatF92_17200</name>
    <name evidence="14" type="ORF">DW011_23680</name>
    <name evidence="13" type="ORF">DW780_05555</name>
    <name evidence="11" type="ORF">GAN59_20165</name>
    <name evidence="10" type="ORF">GAN75_04860</name>
    <name evidence="9" type="ORF">GAO51_29080</name>
    <name evidence="15" type="ORF">KQP68_17095</name>
    <name evidence="16" type="ORF">KQP74_00770</name>
    <name evidence="12" type="ORF">PO127_01170</name>
</gene>
<evidence type="ECO:0000256" key="5">
    <source>
        <dbReference type="ARBA" id="ARBA00023295"/>
    </source>
</evidence>
<dbReference type="EMBL" id="QSJP01000004">
    <property type="protein sequence ID" value="RHD89551.1"/>
    <property type="molecule type" value="Genomic_DNA"/>
</dbReference>
<dbReference type="Proteomes" id="UP001217776">
    <property type="component" value="Unassembled WGS sequence"/>
</dbReference>
<evidence type="ECO:0000259" key="7">
    <source>
        <dbReference type="PROSITE" id="PS50022"/>
    </source>
</evidence>
<reference evidence="15 23" key="4">
    <citation type="submission" date="2021-06" db="EMBL/GenBank/DDBJ databases">
        <title>Interrogation of the integrated mobile genetic elements in gut-associated Bacteroides with a consensus prediction approach.</title>
        <authorList>
            <person name="Campbell D.E."/>
            <person name="Leigh J.R."/>
            <person name="Kim T."/>
            <person name="England W."/>
            <person name="Whitaker R.J."/>
            <person name="Degnan P.H."/>
        </authorList>
    </citation>
    <scope>NUCLEOTIDE SEQUENCE</scope>
    <source>
        <strain evidence="16">VPI-3443</strain>
        <strain evidence="15 23">WAL8669</strain>
    </source>
</reference>
<dbReference type="Pfam" id="PF02838">
    <property type="entry name" value="Glyco_hydro_20b"/>
    <property type="match status" value="1"/>
</dbReference>
<dbReference type="InterPro" id="IPR026876">
    <property type="entry name" value="Fn3_assoc_repeat"/>
</dbReference>
<dbReference type="GO" id="GO:0016020">
    <property type="term" value="C:membrane"/>
    <property type="evidence" value="ECO:0007669"/>
    <property type="project" value="TreeGrafter"/>
</dbReference>
<evidence type="ECO:0000256" key="1">
    <source>
        <dbReference type="ARBA" id="ARBA00001231"/>
    </source>
</evidence>
<feature type="active site" description="Proton donor" evidence="6">
    <location>
        <position position="333"/>
    </location>
</feature>
<feature type="domain" description="F5/8 type C" evidence="7">
    <location>
        <begin position="609"/>
        <end position="745"/>
    </location>
</feature>
<evidence type="ECO:0000256" key="6">
    <source>
        <dbReference type="PIRSR" id="PIRSR625705-1"/>
    </source>
</evidence>
<dbReference type="AlphaFoldDB" id="A0A0P0FR25"/>
<dbReference type="Pfam" id="PF13287">
    <property type="entry name" value="Fn3_assoc"/>
    <property type="match status" value="1"/>
</dbReference>
<evidence type="ECO:0000313" key="19">
    <source>
        <dbReference type="Proteomes" id="UP000436825"/>
    </source>
</evidence>
<evidence type="ECO:0000256" key="4">
    <source>
        <dbReference type="ARBA" id="ARBA00022801"/>
    </source>
</evidence>
<evidence type="ECO:0000256" key="3">
    <source>
        <dbReference type="ARBA" id="ARBA00012663"/>
    </source>
</evidence>
<evidence type="ECO:0000313" key="22">
    <source>
        <dbReference type="Proteomes" id="UP000500882"/>
    </source>
</evidence>
<evidence type="ECO:0000313" key="20">
    <source>
        <dbReference type="Proteomes" id="UP000440614"/>
    </source>
</evidence>
<dbReference type="Pfam" id="PF00754">
    <property type="entry name" value="F5_F8_type_C"/>
    <property type="match status" value="1"/>
</dbReference>
<dbReference type="InterPro" id="IPR017853">
    <property type="entry name" value="GH"/>
</dbReference>
<evidence type="ECO:0000313" key="11">
    <source>
        <dbReference type="EMBL" id="KAB4470138.1"/>
    </source>
</evidence>
<evidence type="ECO:0000313" key="17">
    <source>
        <dbReference type="Proteomes" id="UP000283616"/>
    </source>
</evidence>
<dbReference type="Gene3D" id="3.30.379.10">
    <property type="entry name" value="Chitobiase/beta-hexosaminidase domain 2-like"/>
    <property type="match status" value="1"/>
</dbReference>
<dbReference type="InterPro" id="IPR008979">
    <property type="entry name" value="Galactose-bd-like_sf"/>
</dbReference>
<protein>
    <recommendedName>
        <fullName evidence="3">beta-N-acetylhexosaminidase</fullName>
        <ecNumber evidence="3">3.2.1.52</ecNumber>
    </recommendedName>
</protein>
<dbReference type="PROSITE" id="PS50022">
    <property type="entry name" value="FA58C_3"/>
    <property type="match status" value="1"/>
</dbReference>
<evidence type="ECO:0000313" key="13">
    <source>
        <dbReference type="EMBL" id="RHD89551.1"/>
    </source>
</evidence>
<dbReference type="Proteomes" id="UP000283616">
    <property type="component" value="Unassembled WGS sequence"/>
</dbReference>
<comment type="similarity">
    <text evidence="2">Belongs to the glycosyl hydrolase 20 family.</text>
</comment>
<evidence type="ECO:0000313" key="14">
    <source>
        <dbReference type="EMBL" id="RHL53000.1"/>
    </source>
</evidence>
<dbReference type="InterPro" id="IPR029018">
    <property type="entry name" value="Hex-like_dom2"/>
</dbReference>
<dbReference type="EMBL" id="CP083680">
    <property type="protein sequence ID" value="UYU65282.1"/>
    <property type="molecule type" value="Genomic_DNA"/>
</dbReference>
<dbReference type="InterPro" id="IPR025705">
    <property type="entry name" value="Beta_hexosaminidase_sua/sub"/>
</dbReference>
<keyword evidence="5" id="KW-0326">Glycosidase</keyword>
<evidence type="ECO:0000313" key="8">
    <source>
        <dbReference type="EMBL" id="BCA49778.1"/>
    </source>
</evidence>
<dbReference type="EMBL" id="CP083685">
    <property type="protein sequence ID" value="UYU91201.1"/>
    <property type="molecule type" value="Genomic_DNA"/>
</dbReference>
<reference evidence="12" key="5">
    <citation type="submission" date="2022-10" db="EMBL/GenBank/DDBJ databases">
        <title>Human gut microbiome strain richness.</title>
        <authorList>
            <person name="Chen-Liaw A."/>
        </authorList>
    </citation>
    <scope>NUCLEOTIDE SEQUENCE</scope>
    <source>
        <strain evidence="12">1001283st1_A3_1001283B150304_161114</strain>
    </source>
</reference>
<dbReference type="Gene3D" id="2.60.120.260">
    <property type="entry name" value="Galactose-binding domain-like"/>
    <property type="match status" value="1"/>
</dbReference>
<dbReference type="Pfam" id="PF00728">
    <property type="entry name" value="Glyco_hydro_20"/>
    <property type="match status" value="1"/>
</dbReference>
<dbReference type="Proteomes" id="UP000436825">
    <property type="component" value="Unassembled WGS sequence"/>
</dbReference>
<dbReference type="Proteomes" id="UP000440614">
    <property type="component" value="Unassembled WGS sequence"/>
</dbReference>
<dbReference type="Proteomes" id="UP001156218">
    <property type="component" value="Chromosome"/>
</dbReference>
<dbReference type="EMBL" id="JAQNVG010000001">
    <property type="protein sequence ID" value="MDC2234355.1"/>
    <property type="molecule type" value="Genomic_DNA"/>
</dbReference>
<evidence type="ECO:0000313" key="21">
    <source>
        <dbReference type="Proteomes" id="UP000488521"/>
    </source>
</evidence>
<dbReference type="InterPro" id="IPR015882">
    <property type="entry name" value="HEX_bac_N"/>
</dbReference>
<dbReference type="CDD" id="cd06563">
    <property type="entry name" value="GH20_chitobiase-like"/>
    <property type="match status" value="1"/>
</dbReference>
<evidence type="ECO:0000313" key="9">
    <source>
        <dbReference type="EMBL" id="KAB4304082.1"/>
    </source>
</evidence>
<evidence type="ECO:0000313" key="12">
    <source>
        <dbReference type="EMBL" id="MDC2234355.1"/>
    </source>
</evidence>
<evidence type="ECO:0000313" key="10">
    <source>
        <dbReference type="EMBL" id="KAB4458388.1"/>
    </source>
</evidence>
<dbReference type="PANTHER" id="PTHR22600:SF57">
    <property type="entry name" value="BETA-N-ACETYLHEXOSAMINIDASE"/>
    <property type="match status" value="1"/>
</dbReference>
<dbReference type="InterPro" id="IPR000421">
    <property type="entry name" value="FA58C"/>
</dbReference>
<comment type="catalytic activity">
    <reaction evidence="1">
        <text>Hydrolysis of terminal non-reducing N-acetyl-D-hexosamine residues in N-acetyl-beta-D-hexosaminides.</text>
        <dbReference type="EC" id="3.2.1.52"/>
    </reaction>
</comment>
<dbReference type="EMBL" id="AP022660">
    <property type="protein sequence ID" value="BCA49778.1"/>
    <property type="molecule type" value="Genomic_DNA"/>
</dbReference>
<proteinExistence type="inferred from homology"/>
<dbReference type="EMBL" id="QROV01000042">
    <property type="protein sequence ID" value="RHL53000.1"/>
    <property type="molecule type" value="Genomic_DNA"/>
</dbReference>
<dbReference type="PROSITE" id="PS51257">
    <property type="entry name" value="PROKAR_LIPOPROTEIN"/>
    <property type="match status" value="1"/>
</dbReference>
<dbReference type="GO" id="GO:0030203">
    <property type="term" value="P:glycosaminoglycan metabolic process"/>
    <property type="evidence" value="ECO:0007669"/>
    <property type="project" value="TreeGrafter"/>
</dbReference>
<dbReference type="PANTHER" id="PTHR22600">
    <property type="entry name" value="BETA-HEXOSAMINIDASE"/>
    <property type="match status" value="1"/>
</dbReference>
<dbReference type="GO" id="GO:0005975">
    <property type="term" value="P:carbohydrate metabolic process"/>
    <property type="evidence" value="ECO:0007669"/>
    <property type="project" value="InterPro"/>
</dbReference>
<reference evidence="8 22" key="3">
    <citation type="submission" date="2020-02" db="EMBL/GenBank/DDBJ databases">
        <title>Whole-genome sequencing and comparative analysis of the genomes of Bacteroides thetaiotaomicron and Escherichia coli isolated from a healthy resident in Vietnam.</title>
        <authorList>
            <person name="Mohsin M."/>
            <person name="Tanaka K."/>
            <person name="Kawahara R."/>
            <person name="Kondo S."/>
            <person name="Noguchi H."/>
            <person name="Motooka D."/>
            <person name="Nakamura S."/>
            <person name="Khong D.T."/>
            <person name="Nguyen T.N."/>
            <person name="Tran H.T."/>
            <person name="Yamamoto Y."/>
        </authorList>
    </citation>
    <scope>NUCLEOTIDE SEQUENCE [LARGE SCALE GENOMIC DNA]</scope>
    <source>
        <strain evidence="8 22">F9-2</strain>
    </source>
</reference>
<dbReference type="SUPFAM" id="SSF49785">
    <property type="entry name" value="Galactose-binding domain-like"/>
    <property type="match status" value="1"/>
</dbReference>
<dbReference type="Gene3D" id="3.20.20.80">
    <property type="entry name" value="Glycosidases"/>
    <property type="match status" value="1"/>
</dbReference>
<dbReference type="Proteomes" id="UP001162960">
    <property type="component" value="Chromosome"/>
</dbReference>
<dbReference type="SUPFAM" id="SSF51445">
    <property type="entry name" value="(Trans)glycosidases"/>
    <property type="match status" value="1"/>
</dbReference>
<reference evidence="19 20" key="2">
    <citation type="journal article" date="2019" name="Nat. Med.">
        <title>A library of human gut bacterial isolates paired with longitudinal multiomics data enables mechanistic microbiome research.</title>
        <authorList>
            <person name="Poyet M."/>
            <person name="Groussin M."/>
            <person name="Gibbons S.M."/>
            <person name="Avila-Pacheco J."/>
            <person name="Jiang X."/>
            <person name="Kearney S.M."/>
            <person name="Perrotta A.R."/>
            <person name="Berdy B."/>
            <person name="Zhao S."/>
            <person name="Lieberman T.D."/>
            <person name="Swanson P.K."/>
            <person name="Smith M."/>
            <person name="Roesemann S."/>
            <person name="Alexander J.E."/>
            <person name="Rich S.A."/>
            <person name="Livny J."/>
            <person name="Vlamakis H."/>
            <person name="Clish C."/>
            <person name="Bullock K."/>
            <person name="Deik A."/>
            <person name="Scott J."/>
            <person name="Pierce K.A."/>
            <person name="Xavier R.J."/>
            <person name="Alm E.J."/>
        </authorList>
    </citation>
    <scope>NUCLEOTIDE SEQUENCE [LARGE SCALE GENOMIC DNA]</scope>
    <source>
        <strain evidence="11 21">BIOML-A156</strain>
        <strain evidence="10 19">BIOML-A160</strain>
        <strain evidence="9 20">BIOML-A188</strain>
    </source>
</reference>
<dbReference type="Proteomes" id="UP000500882">
    <property type="component" value="Chromosome"/>
</dbReference>
<dbReference type="EMBL" id="WCRS01000019">
    <property type="protein sequence ID" value="KAB4470138.1"/>
    <property type="molecule type" value="Genomic_DNA"/>
</dbReference>
<evidence type="ECO:0000313" key="23">
    <source>
        <dbReference type="Proteomes" id="UP001156218"/>
    </source>
</evidence>
<keyword evidence="4 11" id="KW-0378">Hydrolase</keyword>
<sequence length="774" mass="86503">MKQLLKLTGCVALAGLMSSCGSVQEEANYQIIPLPQEIVTSQVNPFILKSGVKILYPEGNEKMQRNAQFLADYLKTATGKDFSIEAGTEGKNAIVLALGSEVENPESYQLKVTDQGVTITAPTEAGVFYGIQTLRKSLPIALGADVALPAVEIKDAPRFGYRGAHFDVSRHFFTIDEVKTYIDMLALHNMNRLHWHITDDQGWRLEIKKYPKLTEIGSQRSGTVIGRNSGEYDNTPYGGFYTQEQAKEIVDYAAERYITVVPEIDLPGHMLAALAAYPELGCTGGPYEVWRQWGVADDVLCAGNDQVLKFLEDVYGELIEIFPSEYIHVGGDECPKVRWEKCPKCQARIKALGLKSDKNHSKEERLQSFVINHIEKFLNDHGRQIIGWDEILEGGLAPNATVMSWRGESGGIEAAKQKHDVIMTPNTYLYFDYYQAKDTENEPFGIGGYLPMERVYSYEPMPASLTPEEQQYIKGVQANLWTEYIATFSHAQYMVLPRWAALCEVQWSTPDKKNYEDFLSRLPRLIKWYDAEGYNYAKHVFDVKAEFTPNPADGTLDITLTTIDNAPIHYTLDGTEPTSTSPVYDGALKIKENADFSAIAIRPTGNSRVVSEKIDFSKSSMKPIVANQPVNKQYEFKGVSTLVDGLKGNGNYKTGRWIAFRGNDMDVTIDLKQPTEISSVAISTCVEKGDWVFDTRGLSVEVSEDGTNFTKVASEAYPAMKETDKNGVYDHKLTFTPVTAQYVKVIASPEKSIPEWHGGKSYPGFLFVDEITIN</sequence>
<accession>C6IEX5</accession>
<evidence type="ECO:0000313" key="18">
    <source>
        <dbReference type="Proteomes" id="UP000284785"/>
    </source>
</evidence>
<dbReference type="GO" id="GO:0004563">
    <property type="term" value="F:beta-N-acetylhexosaminidase activity"/>
    <property type="evidence" value="ECO:0007669"/>
    <property type="project" value="UniProtKB-EC"/>
</dbReference>
<dbReference type="EC" id="3.2.1.52" evidence="3"/>
<dbReference type="PRINTS" id="PR00738">
    <property type="entry name" value="GLHYDRLASE20"/>
</dbReference>
<dbReference type="InterPro" id="IPR015883">
    <property type="entry name" value="Glyco_hydro_20_cat"/>
</dbReference>
<accession>A0A0P0FR25</accession>
<dbReference type="KEGG" id="btho:Btheta7330_02903"/>
<dbReference type="Proteomes" id="UP000488521">
    <property type="component" value="Unassembled WGS sequence"/>
</dbReference>
<dbReference type="EMBL" id="WCRW01000002">
    <property type="protein sequence ID" value="KAB4458388.1"/>
    <property type="molecule type" value="Genomic_DNA"/>
</dbReference>
<dbReference type="EMBL" id="WCSY01000056">
    <property type="protein sequence ID" value="KAB4304082.1"/>
    <property type="molecule type" value="Genomic_DNA"/>
</dbReference>
<reference evidence="17 18" key="1">
    <citation type="submission" date="2018-08" db="EMBL/GenBank/DDBJ databases">
        <title>A genome reference for cultivated species of the human gut microbiota.</title>
        <authorList>
            <person name="Zou Y."/>
            <person name="Xue W."/>
            <person name="Luo G."/>
        </authorList>
    </citation>
    <scope>NUCLEOTIDE SEQUENCE [LARGE SCALE GENOMIC DNA]</scope>
    <source>
        <strain evidence="14 17">AF37-12</strain>
        <strain evidence="13 18">AM30-26</strain>
    </source>
</reference>
<evidence type="ECO:0000313" key="15">
    <source>
        <dbReference type="EMBL" id="UYU65282.1"/>
    </source>
</evidence>
<dbReference type="RefSeq" id="WP_008766027.1">
    <property type="nucleotide sequence ID" value="NZ_AP022660.1"/>
</dbReference>
<organism evidence="11 21">
    <name type="scientific">Bacteroides thetaiotaomicron</name>
    <dbReference type="NCBI Taxonomy" id="818"/>
    <lineage>
        <taxon>Bacteria</taxon>
        <taxon>Pseudomonadati</taxon>
        <taxon>Bacteroidota</taxon>
        <taxon>Bacteroidia</taxon>
        <taxon>Bacteroidales</taxon>
        <taxon>Bacteroidaceae</taxon>
        <taxon>Bacteroides</taxon>
    </lineage>
</organism>